<feature type="domain" description="N-acetyltransferase" evidence="3">
    <location>
        <begin position="1"/>
        <end position="150"/>
    </location>
</feature>
<proteinExistence type="predicted"/>
<dbReference type="InterPro" id="IPR016181">
    <property type="entry name" value="Acyl_CoA_acyltransferase"/>
</dbReference>
<evidence type="ECO:0000256" key="2">
    <source>
        <dbReference type="ARBA" id="ARBA00023315"/>
    </source>
</evidence>
<dbReference type="SUPFAM" id="SSF55729">
    <property type="entry name" value="Acyl-CoA N-acyltransferases (Nat)"/>
    <property type="match status" value="1"/>
</dbReference>
<gene>
    <name evidence="4" type="ORF">K6Q96_12405</name>
</gene>
<keyword evidence="5" id="KW-1185">Reference proteome</keyword>
<accession>A0ABY4WQA3</accession>
<dbReference type="EMBL" id="CP082275">
    <property type="protein sequence ID" value="USH01679.1"/>
    <property type="molecule type" value="Genomic_DNA"/>
</dbReference>
<evidence type="ECO:0000313" key="5">
    <source>
        <dbReference type="Proteomes" id="UP001056255"/>
    </source>
</evidence>
<protein>
    <submittedName>
        <fullName evidence="4">GNAT family N-acetyltransferase</fullName>
    </submittedName>
</protein>
<keyword evidence="2" id="KW-0012">Acyltransferase</keyword>
<dbReference type="InterPro" id="IPR000182">
    <property type="entry name" value="GNAT_dom"/>
</dbReference>
<evidence type="ECO:0000259" key="3">
    <source>
        <dbReference type="PROSITE" id="PS51186"/>
    </source>
</evidence>
<dbReference type="Pfam" id="PF13673">
    <property type="entry name" value="Acetyltransf_10"/>
    <property type="match status" value="1"/>
</dbReference>
<sequence>MIKRIHQQDEAIQQFVDAAFNTLRATYKPNEKAIASRSENQKDQWELWGYFQGTQCIGYVETRLDNHDLQFRTLAVHHLARRRGIARQLLAAVQHAYPSSKTASLWCVAETGNPAIFEAMGFKTCQRFSSEILVLLSGEPATEVQMRRTA</sequence>
<dbReference type="RefSeq" id="WP_251876134.1">
    <property type="nucleotide sequence ID" value="NZ_CP082275.1"/>
</dbReference>
<dbReference type="Gene3D" id="3.40.630.30">
    <property type="match status" value="1"/>
</dbReference>
<dbReference type="InterPro" id="IPR050832">
    <property type="entry name" value="Bact_Acetyltransf"/>
</dbReference>
<dbReference type="Proteomes" id="UP001056255">
    <property type="component" value="Chromosome I"/>
</dbReference>
<dbReference type="PROSITE" id="PS51186">
    <property type="entry name" value="GNAT"/>
    <property type="match status" value="1"/>
</dbReference>
<reference evidence="4" key="1">
    <citation type="submission" date="2021-08" db="EMBL/GenBank/DDBJ databases">
        <authorList>
            <person name="Sakaguchi M."/>
            <person name="Kikuchi T."/>
            <person name="Urbanczyk H."/>
        </authorList>
    </citation>
    <scope>NUCLEOTIDE SEQUENCE</scope>
    <source>
        <strain evidence="4">020920N</strain>
    </source>
</reference>
<evidence type="ECO:0000313" key="4">
    <source>
        <dbReference type="EMBL" id="USH01679.1"/>
    </source>
</evidence>
<evidence type="ECO:0000256" key="1">
    <source>
        <dbReference type="ARBA" id="ARBA00022679"/>
    </source>
</evidence>
<name>A0ABY4WQA3_9GAMM</name>
<organism evidence="4 5">
    <name type="scientific">Grimontia kaedaensis</name>
    <dbReference type="NCBI Taxonomy" id="2872157"/>
    <lineage>
        <taxon>Bacteria</taxon>
        <taxon>Pseudomonadati</taxon>
        <taxon>Pseudomonadota</taxon>
        <taxon>Gammaproteobacteria</taxon>
        <taxon>Vibrionales</taxon>
        <taxon>Vibrionaceae</taxon>
        <taxon>Grimontia</taxon>
    </lineage>
</organism>
<dbReference type="PANTHER" id="PTHR43877">
    <property type="entry name" value="AMINOALKYLPHOSPHONATE N-ACETYLTRANSFERASE-RELATED-RELATED"/>
    <property type="match status" value="1"/>
</dbReference>
<keyword evidence="1" id="KW-0808">Transferase</keyword>
<dbReference type="CDD" id="cd04301">
    <property type="entry name" value="NAT_SF"/>
    <property type="match status" value="1"/>
</dbReference>